<dbReference type="EMBL" id="CAJNON010002273">
    <property type="protein sequence ID" value="CAF1505587.1"/>
    <property type="molecule type" value="Genomic_DNA"/>
</dbReference>
<dbReference type="SUPFAM" id="SSF52540">
    <property type="entry name" value="P-loop containing nucleoside triphosphate hydrolases"/>
    <property type="match status" value="1"/>
</dbReference>
<protein>
    <recommendedName>
        <fullName evidence="2">G domain-containing protein</fullName>
    </recommendedName>
</protein>
<dbReference type="GO" id="GO:0005525">
    <property type="term" value="F:GTP binding"/>
    <property type="evidence" value="ECO:0007669"/>
    <property type="project" value="InterPro"/>
</dbReference>
<keyword evidence="1" id="KW-0175">Coiled coil</keyword>
<feature type="domain" description="G" evidence="2">
    <location>
        <begin position="460"/>
        <end position="552"/>
    </location>
</feature>
<evidence type="ECO:0000313" key="3">
    <source>
        <dbReference type="EMBL" id="CAF1505587.1"/>
    </source>
</evidence>
<dbReference type="Proteomes" id="UP000663891">
    <property type="component" value="Unassembled WGS sequence"/>
</dbReference>
<dbReference type="InterPro" id="IPR027417">
    <property type="entry name" value="P-loop_NTPase"/>
</dbReference>
<comment type="caution">
    <text evidence="3">The sequence shown here is derived from an EMBL/GenBank/DDBJ whole genome shotgun (WGS) entry which is preliminary data.</text>
</comment>
<dbReference type="Gene3D" id="3.40.50.300">
    <property type="entry name" value="P-loop containing nucleotide triphosphate hydrolases"/>
    <property type="match status" value="1"/>
</dbReference>
<feature type="coiled-coil region" evidence="1">
    <location>
        <begin position="413"/>
        <end position="440"/>
    </location>
</feature>
<proteinExistence type="predicted"/>
<dbReference type="OrthoDB" id="10038188at2759"/>
<evidence type="ECO:0000256" key="1">
    <source>
        <dbReference type="SAM" id="Coils"/>
    </source>
</evidence>
<dbReference type="CDD" id="cd00882">
    <property type="entry name" value="Ras_like_GTPase"/>
    <property type="match status" value="1"/>
</dbReference>
<reference evidence="3" key="1">
    <citation type="submission" date="2021-02" db="EMBL/GenBank/DDBJ databases">
        <authorList>
            <person name="Nowell W R."/>
        </authorList>
    </citation>
    <scope>NUCLEOTIDE SEQUENCE</scope>
</reference>
<dbReference type="AlphaFoldDB" id="A0A815TRA3"/>
<accession>A0A815TRA3</accession>
<name>A0A815TRA3_9BILA</name>
<gene>
    <name evidence="3" type="ORF">VCS650_LOCUS42488</name>
</gene>
<dbReference type="Pfam" id="PF01926">
    <property type="entry name" value="MMR_HSR1"/>
    <property type="match status" value="1"/>
</dbReference>
<organism evidence="3">
    <name type="scientific">Adineta steineri</name>
    <dbReference type="NCBI Taxonomy" id="433720"/>
    <lineage>
        <taxon>Eukaryota</taxon>
        <taxon>Metazoa</taxon>
        <taxon>Spiralia</taxon>
        <taxon>Gnathifera</taxon>
        <taxon>Rotifera</taxon>
        <taxon>Eurotatoria</taxon>
        <taxon>Bdelloidea</taxon>
        <taxon>Adinetida</taxon>
        <taxon>Adinetidae</taxon>
        <taxon>Adineta</taxon>
    </lineage>
</organism>
<sequence>MAEYSDLSENQLSSFAKPNDNNIVGDIINLLQLDDAETKIEIMKDLLTDGRQSLVKHKRDIIPKLYTTEMDSADGKLIALLKKYFQQQWEKQYDSTNAWFISFIKKCQDEKNPELYERVLTRTAEYGNKYMRDCPTLSIILQLLFEHIDNECLEKTNTFNDLWFTVTNKSLLSITNYSDYIDKEVMNTQLDKNQSTLFLALREYYRPKLFSLLKEHNISEEQTLYDLALDSVTEHGWLIGIQAIQQEVPPKYYDRLLETIRFVQQQQQEQTQQTATLVNTQPEESLIATPTTVDEQQVSASAANIMIRVFFKRTGESINVPVSLTITIKDIIKYACEKSVLKAEIDYNNYCLSSVCFLQTTNSNKLISHDGKTKFVEGSEFVTTPKDLQATLSTLCHGLGTLSLPVQHVSNKNDKFTSQKEDLANNYQQLQNKIHEISIALTRDPILRRNISEKFSEINIIVCGAPRVGKSTLINAICQQKLAKTSPGLNSCTNMISCYYLKGNVKIGDETINYQYNFWDTPGLENWDQEAIRKSLKHIKQKPKSDIICMIYCASPGSFAKLPQVDWMVKECISQHIFCALVCEQSSYSAMLNISGTSSAPESIPFNSGNSIDT</sequence>
<dbReference type="InterPro" id="IPR006073">
    <property type="entry name" value="GTP-bd"/>
</dbReference>
<evidence type="ECO:0000259" key="2">
    <source>
        <dbReference type="Pfam" id="PF01926"/>
    </source>
</evidence>